<sequence length="374" mass="43190">MHPLKLKNLLHRHHHQAIPTDLVHRIHDHLLIFHNSKNNKDLNHRRIAKLLEQLHCIVYGDSDSEPNPKVCSKTAEEFFKNKHSSNNPFRVLIKCFGELEWESQTLACQIVTNLMAQHLPCSSNFIAADYFEENMDLVDFLLTATFDLVDRNCHVALLYGSMLRECVLRSQTATKHVLHSRNRIKKFLDCATLPNYTFAAHVADTLDILLTRHKSCVAEFLSTNYEWFFEHFNSKLLMSSNQLTKSKVLTLLGNLFLEGKNRGVMLHYLSDVDNLKVVMNALRESKSVQLKAFHVFKLFVLNSEKPQGVVDILRLNKPKLLQFLDGLKPCREDHKFDEDKSRVITEISVLHHQVLCNHTSLPEKVCNRLTINVA</sequence>
<dbReference type="GO" id="GO:0035556">
    <property type="term" value="P:intracellular signal transduction"/>
    <property type="evidence" value="ECO:0007669"/>
    <property type="project" value="TreeGrafter"/>
</dbReference>
<dbReference type="SUPFAM" id="SSF48371">
    <property type="entry name" value="ARM repeat"/>
    <property type="match status" value="1"/>
</dbReference>
<evidence type="ECO:0000313" key="2">
    <source>
        <dbReference type="EMBL" id="KAK7349940.1"/>
    </source>
</evidence>
<dbReference type="Proteomes" id="UP001367508">
    <property type="component" value="Unassembled WGS sequence"/>
</dbReference>
<dbReference type="Pfam" id="PF08569">
    <property type="entry name" value="Mo25"/>
    <property type="match status" value="1"/>
</dbReference>
<dbReference type="GO" id="GO:0043539">
    <property type="term" value="F:protein serine/threonine kinase activator activity"/>
    <property type="evidence" value="ECO:0007669"/>
    <property type="project" value="TreeGrafter"/>
</dbReference>
<reference evidence="2 3" key="1">
    <citation type="submission" date="2024-01" db="EMBL/GenBank/DDBJ databases">
        <title>The genomes of 5 underutilized Papilionoideae crops provide insights into root nodulation and disease resistanc.</title>
        <authorList>
            <person name="Jiang F."/>
        </authorList>
    </citation>
    <scope>NUCLEOTIDE SEQUENCE [LARGE SCALE GENOMIC DNA]</scope>
    <source>
        <strain evidence="2">LVBAO_FW01</strain>
        <tissue evidence="2">Leaves</tissue>
    </source>
</reference>
<accession>A0AAN9QTK5</accession>
<dbReference type="EMBL" id="JAYMYQ010000002">
    <property type="protein sequence ID" value="KAK7349940.1"/>
    <property type="molecule type" value="Genomic_DNA"/>
</dbReference>
<dbReference type="PANTHER" id="PTHR10182">
    <property type="entry name" value="CALCIUM-BINDING PROTEIN 39-RELATED"/>
    <property type="match status" value="1"/>
</dbReference>
<dbReference type="Gene3D" id="1.25.10.10">
    <property type="entry name" value="Leucine-rich Repeat Variant"/>
    <property type="match status" value="1"/>
</dbReference>
<organism evidence="2 3">
    <name type="scientific">Canavalia gladiata</name>
    <name type="common">Sword bean</name>
    <name type="synonym">Dolichos gladiatus</name>
    <dbReference type="NCBI Taxonomy" id="3824"/>
    <lineage>
        <taxon>Eukaryota</taxon>
        <taxon>Viridiplantae</taxon>
        <taxon>Streptophyta</taxon>
        <taxon>Embryophyta</taxon>
        <taxon>Tracheophyta</taxon>
        <taxon>Spermatophyta</taxon>
        <taxon>Magnoliopsida</taxon>
        <taxon>eudicotyledons</taxon>
        <taxon>Gunneridae</taxon>
        <taxon>Pentapetalae</taxon>
        <taxon>rosids</taxon>
        <taxon>fabids</taxon>
        <taxon>Fabales</taxon>
        <taxon>Fabaceae</taxon>
        <taxon>Papilionoideae</taxon>
        <taxon>50 kb inversion clade</taxon>
        <taxon>NPAAA clade</taxon>
        <taxon>indigoferoid/millettioid clade</taxon>
        <taxon>Phaseoleae</taxon>
        <taxon>Canavalia</taxon>
    </lineage>
</organism>
<comment type="caution">
    <text evidence="2">The sequence shown here is derived from an EMBL/GenBank/DDBJ whole genome shotgun (WGS) entry which is preliminary data.</text>
</comment>
<name>A0AAN9QTK5_CANGL</name>
<dbReference type="InterPro" id="IPR013878">
    <property type="entry name" value="Mo25"/>
</dbReference>
<evidence type="ECO:0000313" key="3">
    <source>
        <dbReference type="Proteomes" id="UP001367508"/>
    </source>
</evidence>
<dbReference type="InterPro" id="IPR011989">
    <property type="entry name" value="ARM-like"/>
</dbReference>
<gene>
    <name evidence="2" type="ORF">VNO77_07853</name>
</gene>
<keyword evidence="3" id="KW-1185">Reference proteome</keyword>
<proteinExistence type="inferred from homology"/>
<evidence type="ECO:0000256" key="1">
    <source>
        <dbReference type="ARBA" id="ARBA00011012"/>
    </source>
</evidence>
<comment type="similarity">
    <text evidence="1">Belongs to the Mo25 family.</text>
</comment>
<dbReference type="AlphaFoldDB" id="A0AAN9QTK5"/>
<dbReference type="PANTHER" id="PTHR10182:SF12">
    <property type="entry name" value="OS07G0585100 PROTEIN"/>
    <property type="match status" value="1"/>
</dbReference>
<protein>
    <submittedName>
        <fullName evidence="2">Uncharacterized protein</fullName>
    </submittedName>
</protein>
<dbReference type="InterPro" id="IPR016024">
    <property type="entry name" value="ARM-type_fold"/>
</dbReference>